<name>A0A0B7C559_9EUPU</name>
<proteinExistence type="predicted"/>
<accession>A0A0B7C559</accession>
<protein>
    <submittedName>
        <fullName evidence="2">Uncharacterized protein</fullName>
    </submittedName>
</protein>
<reference evidence="2" key="1">
    <citation type="submission" date="2014-12" db="EMBL/GenBank/DDBJ databases">
        <title>Insight into the proteome of Arion vulgaris.</title>
        <authorList>
            <person name="Aradska J."/>
            <person name="Bulat T."/>
            <person name="Smidak R."/>
            <person name="Sarate P."/>
            <person name="Gangsoo J."/>
            <person name="Sialana F."/>
            <person name="Bilban M."/>
            <person name="Lubec G."/>
        </authorList>
    </citation>
    <scope>NUCLEOTIDE SEQUENCE</scope>
    <source>
        <tissue evidence="2">Skin</tissue>
    </source>
</reference>
<gene>
    <name evidence="2" type="primary">ORF223401</name>
</gene>
<feature type="non-terminal residue" evidence="2">
    <location>
        <position position="1"/>
    </location>
</feature>
<dbReference type="AlphaFoldDB" id="A0A0B7C559"/>
<evidence type="ECO:0000256" key="1">
    <source>
        <dbReference type="SAM" id="MobiDB-lite"/>
    </source>
</evidence>
<feature type="compositionally biased region" description="Low complexity" evidence="1">
    <location>
        <begin position="1"/>
        <end position="23"/>
    </location>
</feature>
<sequence length="73" mass="7528">QSASSGLSGWTSSYRMSSTSSSSCLPPYMAQNSSHVSSHTHAMQAPYDLSEQTTADTRSPPIASSGAVSRGSS</sequence>
<organism evidence="2">
    <name type="scientific">Arion vulgaris</name>
    <dbReference type="NCBI Taxonomy" id="1028688"/>
    <lineage>
        <taxon>Eukaryota</taxon>
        <taxon>Metazoa</taxon>
        <taxon>Spiralia</taxon>
        <taxon>Lophotrochozoa</taxon>
        <taxon>Mollusca</taxon>
        <taxon>Gastropoda</taxon>
        <taxon>Heterobranchia</taxon>
        <taxon>Euthyneura</taxon>
        <taxon>Panpulmonata</taxon>
        <taxon>Eupulmonata</taxon>
        <taxon>Stylommatophora</taxon>
        <taxon>Helicina</taxon>
        <taxon>Arionoidea</taxon>
        <taxon>Arionidae</taxon>
        <taxon>Arion</taxon>
    </lineage>
</organism>
<evidence type="ECO:0000313" key="2">
    <source>
        <dbReference type="EMBL" id="CEL00317.1"/>
    </source>
</evidence>
<feature type="compositionally biased region" description="Polar residues" evidence="1">
    <location>
        <begin position="30"/>
        <end position="41"/>
    </location>
</feature>
<feature type="region of interest" description="Disordered" evidence="1">
    <location>
        <begin position="1"/>
        <end position="73"/>
    </location>
</feature>
<dbReference type="EMBL" id="HACG01053446">
    <property type="protein sequence ID" value="CEL00317.1"/>
    <property type="molecule type" value="Transcribed_RNA"/>
</dbReference>
<feature type="non-terminal residue" evidence="2">
    <location>
        <position position="73"/>
    </location>
</feature>